<dbReference type="Proteomes" id="UP001549799">
    <property type="component" value="Unassembled WGS sequence"/>
</dbReference>
<proteinExistence type="inferred from homology"/>
<keyword evidence="14" id="KW-1185">Reference proteome</keyword>
<protein>
    <recommendedName>
        <fullName evidence="3">Sec translocon accessory complex subunit YajC</fullName>
    </recommendedName>
</protein>
<evidence type="ECO:0000256" key="2">
    <source>
        <dbReference type="ARBA" id="ARBA00006742"/>
    </source>
</evidence>
<keyword evidence="8 12" id="KW-1133">Transmembrane helix</keyword>
<sequence length="109" mass="12831">MLEQYPFLPLILIFVVAYFFMIRPQMKRQKDEKKFAEQLKKGDKVITKSGMHGKIMELNDNDFSCILETMAGKIKFDRSSISMEMSKKLNAPEPEKKIDKKIEKKIEKK</sequence>
<evidence type="ECO:0000256" key="8">
    <source>
        <dbReference type="ARBA" id="ARBA00022989"/>
    </source>
</evidence>
<evidence type="ECO:0000256" key="9">
    <source>
        <dbReference type="ARBA" id="ARBA00023010"/>
    </source>
</evidence>
<accession>A0ABV2SSL2</accession>
<comment type="similarity">
    <text evidence="2">Belongs to the YajC family.</text>
</comment>
<dbReference type="NCBIfam" id="TIGR00739">
    <property type="entry name" value="yajC"/>
    <property type="match status" value="1"/>
</dbReference>
<dbReference type="EMBL" id="JBEXAE010000002">
    <property type="protein sequence ID" value="MET6990124.1"/>
    <property type="molecule type" value="Genomic_DNA"/>
</dbReference>
<evidence type="ECO:0000313" key="13">
    <source>
        <dbReference type="EMBL" id="MET6990124.1"/>
    </source>
</evidence>
<evidence type="ECO:0000256" key="11">
    <source>
        <dbReference type="SAM" id="MobiDB-lite"/>
    </source>
</evidence>
<evidence type="ECO:0000256" key="6">
    <source>
        <dbReference type="ARBA" id="ARBA00022692"/>
    </source>
</evidence>
<keyword evidence="10 12" id="KW-0472">Membrane</keyword>
<keyword evidence="6 12" id="KW-0812">Transmembrane</keyword>
<evidence type="ECO:0000256" key="3">
    <source>
        <dbReference type="ARBA" id="ARBA00014962"/>
    </source>
</evidence>
<gene>
    <name evidence="13" type="primary">yajC</name>
    <name evidence="13" type="ORF">ABXZ36_05640</name>
</gene>
<dbReference type="Pfam" id="PF02699">
    <property type="entry name" value="YajC"/>
    <property type="match status" value="1"/>
</dbReference>
<dbReference type="RefSeq" id="WP_354614512.1">
    <property type="nucleotide sequence ID" value="NZ_JBEXAE010000002.1"/>
</dbReference>
<dbReference type="PANTHER" id="PTHR33909:SF1">
    <property type="entry name" value="SEC TRANSLOCON ACCESSORY COMPLEX SUBUNIT YAJC"/>
    <property type="match status" value="1"/>
</dbReference>
<comment type="subcellular location">
    <subcellularLocation>
        <location evidence="1">Cell membrane</location>
        <topology evidence="1">Single-pass membrane protein</topology>
    </subcellularLocation>
</comment>
<dbReference type="PANTHER" id="PTHR33909">
    <property type="entry name" value="SEC TRANSLOCON ACCESSORY COMPLEX SUBUNIT YAJC"/>
    <property type="match status" value="1"/>
</dbReference>
<dbReference type="SMART" id="SM01323">
    <property type="entry name" value="YajC"/>
    <property type="match status" value="1"/>
</dbReference>
<keyword evidence="9" id="KW-0811">Translocation</keyword>
<keyword evidence="5" id="KW-1003">Cell membrane</keyword>
<dbReference type="InterPro" id="IPR003849">
    <property type="entry name" value="Preprotein_translocase_YajC"/>
</dbReference>
<keyword evidence="7" id="KW-0653">Protein transport</keyword>
<reference evidence="13 14" key="1">
    <citation type="submission" date="2024-07" db="EMBL/GenBank/DDBJ databases">
        <title>The genome sequence of type strain Sediminicola arcticus GDMCC 1.2805.</title>
        <authorList>
            <person name="Liu Y."/>
        </authorList>
    </citation>
    <scope>NUCLEOTIDE SEQUENCE [LARGE SCALE GENOMIC DNA]</scope>
    <source>
        <strain evidence="13 14">GDMCC 1.2805</strain>
    </source>
</reference>
<evidence type="ECO:0000313" key="14">
    <source>
        <dbReference type="Proteomes" id="UP001549799"/>
    </source>
</evidence>
<feature type="region of interest" description="Disordered" evidence="11">
    <location>
        <begin position="87"/>
        <end position="109"/>
    </location>
</feature>
<evidence type="ECO:0000256" key="5">
    <source>
        <dbReference type="ARBA" id="ARBA00022475"/>
    </source>
</evidence>
<dbReference type="PRINTS" id="PR01853">
    <property type="entry name" value="YAJCTRNLCASE"/>
</dbReference>
<keyword evidence="4" id="KW-0813">Transport</keyword>
<evidence type="ECO:0000256" key="1">
    <source>
        <dbReference type="ARBA" id="ARBA00004162"/>
    </source>
</evidence>
<evidence type="ECO:0000256" key="7">
    <source>
        <dbReference type="ARBA" id="ARBA00022927"/>
    </source>
</evidence>
<evidence type="ECO:0000256" key="10">
    <source>
        <dbReference type="ARBA" id="ARBA00023136"/>
    </source>
</evidence>
<comment type="caution">
    <text evidence="13">The sequence shown here is derived from an EMBL/GenBank/DDBJ whole genome shotgun (WGS) entry which is preliminary data.</text>
</comment>
<feature type="compositionally biased region" description="Basic and acidic residues" evidence="11">
    <location>
        <begin position="93"/>
        <end position="109"/>
    </location>
</feature>
<evidence type="ECO:0000256" key="12">
    <source>
        <dbReference type="SAM" id="Phobius"/>
    </source>
</evidence>
<feature type="transmembrane region" description="Helical" evidence="12">
    <location>
        <begin position="6"/>
        <end position="24"/>
    </location>
</feature>
<evidence type="ECO:0000256" key="4">
    <source>
        <dbReference type="ARBA" id="ARBA00022448"/>
    </source>
</evidence>
<name>A0ABV2SSL2_9FLAO</name>
<organism evidence="13 14">
    <name type="scientific">Sediminicola arcticus</name>
    <dbReference type="NCBI Taxonomy" id="1574308"/>
    <lineage>
        <taxon>Bacteria</taxon>
        <taxon>Pseudomonadati</taxon>
        <taxon>Bacteroidota</taxon>
        <taxon>Flavobacteriia</taxon>
        <taxon>Flavobacteriales</taxon>
        <taxon>Flavobacteriaceae</taxon>
        <taxon>Sediminicola</taxon>
    </lineage>
</organism>